<feature type="transmembrane region" description="Helical" evidence="1">
    <location>
        <begin position="117"/>
        <end position="138"/>
    </location>
</feature>
<accession>M2XUQ9</accession>
<dbReference type="Gramene" id="EME27154">
    <property type="protein sequence ID" value="EME27154"/>
    <property type="gene ID" value="Gasu_52560"/>
</dbReference>
<gene>
    <name evidence="2" type="ORF">Gasu_52560</name>
</gene>
<dbReference type="AlphaFoldDB" id="M2XUQ9"/>
<keyword evidence="1" id="KW-1133">Transmembrane helix</keyword>
<proteinExistence type="predicted"/>
<dbReference type="Proteomes" id="UP000030680">
    <property type="component" value="Unassembled WGS sequence"/>
</dbReference>
<evidence type="ECO:0008006" key="4">
    <source>
        <dbReference type="Google" id="ProtNLM"/>
    </source>
</evidence>
<dbReference type="RefSeq" id="XP_005703674.1">
    <property type="nucleotide sequence ID" value="XM_005703617.1"/>
</dbReference>
<name>M2XUQ9_GALSU</name>
<dbReference type="EMBL" id="KB454536">
    <property type="protein sequence ID" value="EME27154.1"/>
    <property type="molecule type" value="Genomic_DNA"/>
</dbReference>
<dbReference type="OrthoDB" id="2013891at2759"/>
<protein>
    <recommendedName>
        <fullName evidence="4">Transmembrane protein</fullName>
    </recommendedName>
</protein>
<reference evidence="3" key="1">
    <citation type="journal article" date="2013" name="Science">
        <title>Gene transfer from bacteria and archaea facilitated evolution of an extremophilic eukaryote.</title>
        <authorList>
            <person name="Schonknecht G."/>
            <person name="Chen W.H."/>
            <person name="Ternes C.M."/>
            <person name="Barbier G.G."/>
            <person name="Shrestha R.P."/>
            <person name="Stanke M."/>
            <person name="Brautigam A."/>
            <person name="Baker B.J."/>
            <person name="Banfield J.F."/>
            <person name="Garavito R.M."/>
            <person name="Carr K."/>
            <person name="Wilkerson C."/>
            <person name="Rensing S.A."/>
            <person name="Gagneul D."/>
            <person name="Dickenson N.E."/>
            <person name="Oesterhelt C."/>
            <person name="Lercher M.J."/>
            <person name="Weber A.P."/>
        </authorList>
    </citation>
    <scope>NUCLEOTIDE SEQUENCE [LARGE SCALE GENOMIC DNA]</scope>
    <source>
        <strain evidence="3">074W</strain>
    </source>
</reference>
<dbReference type="GeneID" id="17086084"/>
<keyword evidence="3" id="KW-1185">Reference proteome</keyword>
<evidence type="ECO:0000313" key="2">
    <source>
        <dbReference type="EMBL" id="EME27154.1"/>
    </source>
</evidence>
<feature type="transmembrane region" description="Helical" evidence="1">
    <location>
        <begin position="82"/>
        <end position="105"/>
    </location>
</feature>
<evidence type="ECO:0000313" key="3">
    <source>
        <dbReference type="Proteomes" id="UP000030680"/>
    </source>
</evidence>
<evidence type="ECO:0000256" key="1">
    <source>
        <dbReference type="SAM" id="Phobius"/>
    </source>
</evidence>
<organism evidence="2 3">
    <name type="scientific">Galdieria sulphuraria</name>
    <name type="common">Red alga</name>
    <dbReference type="NCBI Taxonomy" id="130081"/>
    <lineage>
        <taxon>Eukaryota</taxon>
        <taxon>Rhodophyta</taxon>
        <taxon>Bangiophyceae</taxon>
        <taxon>Galdieriales</taxon>
        <taxon>Galdieriaceae</taxon>
        <taxon>Galdieria</taxon>
    </lineage>
</organism>
<sequence>MIEFVWVKFSSEMTRKDCFHIVSSSSCFISFCSTSHIRLSLGRNDSGSTDFPKKRYSCPRRRVEYSIRFLEMKKAPSSKPPLNVPSGILLGVSCVLAIAFVGSIFELSSGHPQYGRELTSVILVSSLPSFLFLFYAAIQKVSFLGGFYGFI</sequence>
<keyword evidence="1" id="KW-0472">Membrane</keyword>
<keyword evidence="1" id="KW-0812">Transmembrane</keyword>